<accession>A0ABN4MCK2</accession>
<name>A0ABN4MCK2_9BURK</name>
<evidence type="ECO:0000313" key="1">
    <source>
        <dbReference type="EMBL" id="AMP14933.1"/>
    </source>
</evidence>
<proteinExistence type="predicted"/>
<organism evidence="1 2">
    <name type="scientific">Collimonas pratensis</name>
    <dbReference type="NCBI Taxonomy" id="279113"/>
    <lineage>
        <taxon>Bacteria</taxon>
        <taxon>Pseudomonadati</taxon>
        <taxon>Pseudomonadota</taxon>
        <taxon>Betaproteobacteria</taxon>
        <taxon>Burkholderiales</taxon>
        <taxon>Oxalobacteraceae</taxon>
        <taxon>Collimonas</taxon>
    </lineage>
</organism>
<dbReference type="EMBL" id="CP013236">
    <property type="protein sequence ID" value="AMP14933.1"/>
    <property type="molecule type" value="Genomic_DNA"/>
</dbReference>
<keyword evidence="2" id="KW-1185">Reference proteome</keyword>
<protein>
    <submittedName>
        <fullName evidence="1">Uncharacterized protein</fullName>
    </submittedName>
</protein>
<evidence type="ECO:0000313" key="2">
    <source>
        <dbReference type="Proteomes" id="UP000074914"/>
    </source>
</evidence>
<sequence length="41" mass="4484">MSQHSPAQQAAILGADQAIQDFLLDQRRAAPSFWEPSACVQ</sequence>
<gene>
    <name evidence="1" type="ORF">CPter291_2677</name>
</gene>
<reference evidence="1 2" key="1">
    <citation type="submission" date="2015-11" db="EMBL/GenBank/DDBJ databases">
        <title>Exploring the genomic traits of fungus-feeding bacterial genus Collimonas.</title>
        <authorList>
            <person name="Song C."/>
            <person name="Schmidt R."/>
            <person name="de Jager V."/>
            <person name="Krzyzanowska D."/>
            <person name="Jongedijk E."/>
            <person name="Cankar K."/>
            <person name="Beekwilder J."/>
            <person name="van Veen A."/>
            <person name="de Boer W."/>
            <person name="van Veen J.A."/>
            <person name="Garbeva P."/>
        </authorList>
    </citation>
    <scope>NUCLEOTIDE SEQUENCE [LARGE SCALE GENOMIC DNA]</scope>
    <source>
        <strain evidence="1 2">Ter291</strain>
    </source>
</reference>
<dbReference type="Proteomes" id="UP000074914">
    <property type="component" value="Chromosome"/>
</dbReference>